<feature type="transmembrane region" description="Helical" evidence="6">
    <location>
        <begin position="6"/>
        <end position="24"/>
    </location>
</feature>
<evidence type="ECO:0000256" key="4">
    <source>
        <dbReference type="ARBA" id="ARBA00022989"/>
    </source>
</evidence>
<name>A0A419V6M3_9BACL</name>
<evidence type="ECO:0000256" key="3">
    <source>
        <dbReference type="ARBA" id="ARBA00022692"/>
    </source>
</evidence>
<dbReference type="EMBL" id="RAPK01000007">
    <property type="protein sequence ID" value="RKD75610.1"/>
    <property type="molecule type" value="Genomic_DNA"/>
</dbReference>
<dbReference type="InterPro" id="IPR019108">
    <property type="entry name" value="Caa3_assmbl_CtaG-rel"/>
</dbReference>
<dbReference type="Proteomes" id="UP000285120">
    <property type="component" value="Unassembled WGS sequence"/>
</dbReference>
<evidence type="ECO:0000256" key="1">
    <source>
        <dbReference type="ARBA" id="ARBA00004651"/>
    </source>
</evidence>
<comment type="caution">
    <text evidence="7">The sequence shown here is derived from an EMBL/GenBank/DDBJ whole genome shotgun (WGS) entry which is preliminary data.</text>
</comment>
<evidence type="ECO:0000313" key="8">
    <source>
        <dbReference type="Proteomes" id="UP000285120"/>
    </source>
</evidence>
<keyword evidence="8" id="KW-1185">Reference proteome</keyword>
<evidence type="ECO:0000313" key="7">
    <source>
        <dbReference type="EMBL" id="RKD75610.1"/>
    </source>
</evidence>
<evidence type="ECO:0000256" key="6">
    <source>
        <dbReference type="SAM" id="Phobius"/>
    </source>
</evidence>
<dbReference type="GO" id="GO:0005886">
    <property type="term" value="C:plasma membrane"/>
    <property type="evidence" value="ECO:0007669"/>
    <property type="project" value="UniProtKB-SubCell"/>
</dbReference>
<dbReference type="InterPro" id="IPR014108">
    <property type="entry name" value="Caa3-assmbl_CtaG"/>
</dbReference>
<proteinExistence type="predicted"/>
<keyword evidence="2" id="KW-1003">Cell membrane</keyword>
<dbReference type="Pfam" id="PF09678">
    <property type="entry name" value="Caa3_CtaG"/>
    <property type="match status" value="1"/>
</dbReference>
<feature type="transmembrane region" description="Helical" evidence="6">
    <location>
        <begin position="253"/>
        <end position="274"/>
    </location>
</feature>
<feature type="transmembrane region" description="Helical" evidence="6">
    <location>
        <begin position="69"/>
        <end position="90"/>
    </location>
</feature>
<evidence type="ECO:0000256" key="2">
    <source>
        <dbReference type="ARBA" id="ARBA00022475"/>
    </source>
</evidence>
<reference evidence="7 8" key="1">
    <citation type="submission" date="2018-09" db="EMBL/GenBank/DDBJ databases">
        <title>Genomic Encyclopedia of Archaeal and Bacterial Type Strains, Phase II (KMG-II): from individual species to whole genera.</title>
        <authorList>
            <person name="Goeker M."/>
        </authorList>
    </citation>
    <scope>NUCLEOTIDE SEQUENCE [LARGE SCALE GENOMIC DNA]</scope>
    <source>
        <strain evidence="7 8">DSM 17008</strain>
    </source>
</reference>
<accession>A0A419V6M3</accession>
<dbReference type="AlphaFoldDB" id="A0A419V6M3"/>
<keyword evidence="5 6" id="KW-0472">Membrane</keyword>
<comment type="subcellular location">
    <subcellularLocation>
        <location evidence="1">Cell membrane</location>
        <topology evidence="1">Multi-pass membrane protein</topology>
    </subcellularLocation>
</comment>
<dbReference type="NCBIfam" id="TIGR02737">
    <property type="entry name" value="caa3_CtaG"/>
    <property type="match status" value="1"/>
</dbReference>
<feature type="transmembrane region" description="Helical" evidence="6">
    <location>
        <begin position="111"/>
        <end position="131"/>
    </location>
</feature>
<gene>
    <name evidence="7" type="ORF">ATL39_1311</name>
</gene>
<feature type="transmembrane region" description="Helical" evidence="6">
    <location>
        <begin position="44"/>
        <end position="63"/>
    </location>
</feature>
<protein>
    <submittedName>
        <fullName evidence="7">Putative membrane protein</fullName>
    </submittedName>
</protein>
<sequence>MFSFRAVWTPELLVILILFIFLYYRLVYSKARTEHIESPKTKRLVYFGAALAAVYFGWGGPLYTAGHSIMTFHMAQMVLVYFIAVPLFILSIPPEVWEKILQRFQGRPARVAAHVFHPVTALLLFNAFFSIYHLPAVFDYLMQAPLYHDLYQWLLFGSAFLMWWYMLAPVPTTNQLSELKRIAYIFGNGILITPACALIIFAGSPMYETYTNAAVWSNVMAYCLPAGSELPAGLSGTAGGGLQFMQPHTDQQLAGVMMKVLQEFVYVSTIGFVFKQWLSREKQQDGELTISDIPVHPQK</sequence>
<feature type="transmembrane region" description="Helical" evidence="6">
    <location>
        <begin position="182"/>
        <end position="202"/>
    </location>
</feature>
<evidence type="ECO:0000256" key="5">
    <source>
        <dbReference type="ARBA" id="ARBA00023136"/>
    </source>
</evidence>
<feature type="transmembrane region" description="Helical" evidence="6">
    <location>
        <begin position="151"/>
        <end position="170"/>
    </location>
</feature>
<keyword evidence="3 6" id="KW-0812">Transmembrane</keyword>
<organism evidence="7 8">
    <name type="scientific">Sinobaca qinghaiensis</name>
    <dbReference type="NCBI Taxonomy" id="342944"/>
    <lineage>
        <taxon>Bacteria</taxon>
        <taxon>Bacillati</taxon>
        <taxon>Bacillota</taxon>
        <taxon>Bacilli</taxon>
        <taxon>Bacillales</taxon>
        <taxon>Sporolactobacillaceae</taxon>
        <taxon>Sinobaca</taxon>
    </lineage>
</organism>
<keyword evidence="4 6" id="KW-1133">Transmembrane helix</keyword>